<gene>
    <name evidence="3" type="ORF">UCDDA912_g00184</name>
</gene>
<dbReference type="Proteomes" id="UP000034680">
    <property type="component" value="Unassembled WGS sequence"/>
</dbReference>
<feature type="compositionally biased region" description="Low complexity" evidence="2">
    <location>
        <begin position="642"/>
        <end position="660"/>
    </location>
</feature>
<feature type="region of interest" description="Disordered" evidence="2">
    <location>
        <begin position="493"/>
        <end position="700"/>
    </location>
</feature>
<dbReference type="SMART" id="SM00671">
    <property type="entry name" value="SEL1"/>
    <property type="match status" value="6"/>
</dbReference>
<dbReference type="Gene3D" id="1.25.40.10">
    <property type="entry name" value="Tetratricopeptide repeat domain"/>
    <property type="match status" value="2"/>
</dbReference>
<comment type="caution">
    <text evidence="3">The sequence shown here is derived from an EMBL/GenBank/DDBJ whole genome shotgun (WGS) entry which is preliminary data.</text>
</comment>
<feature type="compositionally biased region" description="Basic and acidic residues" evidence="2">
    <location>
        <begin position="690"/>
        <end position="700"/>
    </location>
</feature>
<dbReference type="OrthoDB" id="4095816at2759"/>
<dbReference type="EMBL" id="LCUC01000007">
    <property type="protein sequence ID" value="KKY39868.1"/>
    <property type="molecule type" value="Genomic_DNA"/>
</dbReference>
<dbReference type="Pfam" id="PF08238">
    <property type="entry name" value="Sel1"/>
    <property type="match status" value="5"/>
</dbReference>
<organism evidence="3 4">
    <name type="scientific">Diaporthe ampelina</name>
    <dbReference type="NCBI Taxonomy" id="1214573"/>
    <lineage>
        <taxon>Eukaryota</taxon>
        <taxon>Fungi</taxon>
        <taxon>Dikarya</taxon>
        <taxon>Ascomycota</taxon>
        <taxon>Pezizomycotina</taxon>
        <taxon>Sordariomycetes</taxon>
        <taxon>Sordariomycetidae</taxon>
        <taxon>Diaporthales</taxon>
        <taxon>Diaporthaceae</taxon>
        <taxon>Diaporthe</taxon>
    </lineage>
</organism>
<evidence type="ECO:0000256" key="1">
    <source>
        <dbReference type="ARBA" id="ARBA00022737"/>
    </source>
</evidence>
<dbReference type="STRING" id="1214573.A0A0G2HZ07"/>
<keyword evidence="4" id="KW-1185">Reference proteome</keyword>
<dbReference type="SUPFAM" id="SSF81901">
    <property type="entry name" value="HCP-like"/>
    <property type="match status" value="1"/>
</dbReference>
<accession>A0A0G2HZ07</accession>
<feature type="compositionally biased region" description="Basic and acidic residues" evidence="2">
    <location>
        <begin position="50"/>
        <end position="67"/>
    </location>
</feature>
<reference evidence="3 4" key="2">
    <citation type="submission" date="2015-05" db="EMBL/GenBank/DDBJ databases">
        <authorList>
            <person name="Morales-Cruz A."/>
            <person name="Amrine K.C."/>
            <person name="Cantu D."/>
        </authorList>
    </citation>
    <scope>NUCLEOTIDE SEQUENCE [LARGE SCALE GENOMIC DNA]</scope>
    <source>
        <strain evidence="3">DA912</strain>
    </source>
</reference>
<evidence type="ECO:0000256" key="2">
    <source>
        <dbReference type="SAM" id="MobiDB-lite"/>
    </source>
</evidence>
<sequence length="700" mass="77389">MYAPAPQRVMPEVPQNMQQDLQRMEFQAGQARPRPSNNGAGPNYGGGYGQEHESDSSNFRPFEDDPNHAPYKSMAANDMPSYTPFPKVKGDNIPPSDVEKEEILYNAREHVLHSNNVNMQLSWARDALNYVEIASEDRARDAANSGRPSTPQQQHELRVDAINIIRYLSEQHHPEAVFMIAKWDEFGKFDVREDKRKAFMGYKLAAEQGWGRAEYRMGMLFENSNEFDKAITHYYNGERLGDSAAMYRLGMMALLGQHGQRQDFQRGIDLINRAADTADEDAPQGAYVFGMLIARDLPDITVPEGLLPYKVDTARQYIEKAAYLGFAKAQLKMGQAYELCQLGCDFQPAYSLHYYGLASVQGQPEAALGVSRWFLFGYEGNFAKNEALAFKYAKQAADAKLPTGEFAMGYYHEIGIHMQKDLNEARRWYELAASHGNPDAVGRLDSLQRNKSLSKKDHETTALTRIKSQHGSMRGKRPERLQRLKDQQHMAALPEGPATPNDPSGRSPRASPNPSPRHGPDGRPPAFGLNVNVNHGNLAMRPKSAAPYPEDETKPYPLNVNRPASAAPYPEDGYQPPMRNQGSMPGPEYGQRTSSFAQPQQPGRQPSQPRPPMAGYTLTDNGGRASAPPQQNPAGARPTPPSSSHGPGTASPAPSTASAPPKAPRKPTDHPDGKTMGNGPATFEEMGIPKTKDKDDCVVM</sequence>
<dbReference type="PANTHER" id="PTHR46430:SF2">
    <property type="entry name" value="CHITIN SYNTHASE REGULATORY FACTOR 4"/>
    <property type="match status" value="1"/>
</dbReference>
<reference evidence="3 4" key="1">
    <citation type="submission" date="2015-05" db="EMBL/GenBank/DDBJ databases">
        <title>Distinctive expansion of gene families associated with plant cell wall degradation and secondary metabolism in the genomes of grapevine trunk pathogens.</title>
        <authorList>
            <person name="Lawrence D.P."/>
            <person name="Travadon R."/>
            <person name="Rolshausen P.E."/>
            <person name="Baumgartner K."/>
        </authorList>
    </citation>
    <scope>NUCLEOTIDE SEQUENCE [LARGE SCALE GENOMIC DNA]</scope>
    <source>
        <strain evidence="3">DA912</strain>
    </source>
</reference>
<dbReference type="InterPro" id="IPR006597">
    <property type="entry name" value="Sel1-like"/>
</dbReference>
<feature type="compositionally biased region" description="Low complexity" evidence="2">
    <location>
        <begin position="598"/>
        <end position="607"/>
    </location>
</feature>
<dbReference type="InterPro" id="IPR011990">
    <property type="entry name" value="TPR-like_helical_dom_sf"/>
</dbReference>
<feature type="region of interest" description="Disordered" evidence="2">
    <location>
        <begin position="439"/>
        <end position="478"/>
    </location>
</feature>
<evidence type="ECO:0000313" key="4">
    <source>
        <dbReference type="Proteomes" id="UP000034680"/>
    </source>
</evidence>
<keyword evidence="1" id="KW-0677">Repeat</keyword>
<protein>
    <submittedName>
        <fullName evidence="3">Putative chitin synthase activator</fullName>
    </submittedName>
</protein>
<evidence type="ECO:0000313" key="3">
    <source>
        <dbReference type="EMBL" id="KKY39868.1"/>
    </source>
</evidence>
<name>A0A0G2HZ07_9PEZI</name>
<dbReference type="AlphaFoldDB" id="A0A0G2HZ07"/>
<dbReference type="PANTHER" id="PTHR46430">
    <property type="entry name" value="PROTEIN SKT5-RELATED"/>
    <property type="match status" value="1"/>
</dbReference>
<feature type="region of interest" description="Disordered" evidence="2">
    <location>
        <begin position="1"/>
        <end position="94"/>
    </location>
</feature>
<dbReference type="InterPro" id="IPR051726">
    <property type="entry name" value="Chitin_Synth_Reg"/>
</dbReference>
<proteinExistence type="predicted"/>